<feature type="region of interest" description="Disordered" evidence="1">
    <location>
        <begin position="71"/>
        <end position="96"/>
    </location>
</feature>
<feature type="compositionally biased region" description="Polar residues" evidence="1">
    <location>
        <begin position="124"/>
        <end position="164"/>
    </location>
</feature>
<dbReference type="InterPro" id="IPR011333">
    <property type="entry name" value="SKP1/BTB/POZ_sf"/>
</dbReference>
<keyword evidence="3" id="KW-1185">Reference proteome</keyword>
<evidence type="ECO:0008006" key="4">
    <source>
        <dbReference type="Google" id="ProtNLM"/>
    </source>
</evidence>
<evidence type="ECO:0000313" key="3">
    <source>
        <dbReference type="Proteomes" id="UP000824998"/>
    </source>
</evidence>
<name>A0A9P8C997_9HELO</name>
<gene>
    <name evidence="2" type="ORF">BJ875DRAFT_480255</name>
</gene>
<dbReference type="Gene3D" id="3.30.710.10">
    <property type="entry name" value="Potassium Channel Kv1.1, Chain A"/>
    <property type="match status" value="1"/>
</dbReference>
<evidence type="ECO:0000313" key="2">
    <source>
        <dbReference type="EMBL" id="KAG9238589.1"/>
    </source>
</evidence>
<sequence>MVLHTQDELKKTAPKGEMNSSEDGQEKMQMGSHSSQTEELYEMFGLPDGRSRMSPSLGIQTRSMKRRIEEQISQSNQHPKYQQVVSRGSGRPAKQNTTVFPPLLLAVGEERFEEIQRNSEKAQRTASQSKRSSTTSADTALPQQNKSSNSNPHPVNRNTSGEANTNGIAQMLKGTQAQILKISDQSSFVDFLVGNIEDSNRKTMRVHTELVFKASPVLKVQLEPSFVKGKTQKYERADFDPAAFRLWMKWVYREKIIVAQLTEPDQFKAPWSDSLHTLHLRKDAEDRTLMNLCNIAIALEMPVLESCVLVVLDNIVFNVGFFNFDTFDWLYNNTDSSSPLRRYIVRLCVYSLGFEAFSKCKNIFPADLILEIENFRVSRIEEVTGIELFLPIHKTQAKRS</sequence>
<feature type="compositionally biased region" description="Polar residues" evidence="1">
    <location>
        <begin position="71"/>
        <end position="86"/>
    </location>
</feature>
<feature type="compositionally biased region" description="Basic and acidic residues" evidence="1">
    <location>
        <begin position="1"/>
        <end position="11"/>
    </location>
</feature>
<dbReference type="EMBL" id="MU251368">
    <property type="protein sequence ID" value="KAG9238589.1"/>
    <property type="molecule type" value="Genomic_DNA"/>
</dbReference>
<comment type="caution">
    <text evidence="2">The sequence shown here is derived from an EMBL/GenBank/DDBJ whole genome shotgun (WGS) entry which is preliminary data.</text>
</comment>
<protein>
    <recommendedName>
        <fullName evidence="4">BTB domain-containing protein</fullName>
    </recommendedName>
</protein>
<dbReference type="Proteomes" id="UP000824998">
    <property type="component" value="Unassembled WGS sequence"/>
</dbReference>
<feature type="region of interest" description="Disordered" evidence="1">
    <location>
        <begin position="115"/>
        <end position="164"/>
    </location>
</feature>
<dbReference type="AlphaFoldDB" id="A0A9P8C997"/>
<dbReference type="OrthoDB" id="194443at2759"/>
<evidence type="ECO:0000256" key="1">
    <source>
        <dbReference type="SAM" id="MobiDB-lite"/>
    </source>
</evidence>
<accession>A0A9P8C997</accession>
<organism evidence="2 3">
    <name type="scientific">Amylocarpus encephaloides</name>
    <dbReference type="NCBI Taxonomy" id="45428"/>
    <lineage>
        <taxon>Eukaryota</taxon>
        <taxon>Fungi</taxon>
        <taxon>Dikarya</taxon>
        <taxon>Ascomycota</taxon>
        <taxon>Pezizomycotina</taxon>
        <taxon>Leotiomycetes</taxon>
        <taxon>Helotiales</taxon>
        <taxon>Helotiales incertae sedis</taxon>
        <taxon>Amylocarpus</taxon>
    </lineage>
</organism>
<feature type="region of interest" description="Disordered" evidence="1">
    <location>
        <begin position="1"/>
        <end position="37"/>
    </location>
</feature>
<reference evidence="2" key="1">
    <citation type="journal article" date="2021" name="IMA Fungus">
        <title>Genomic characterization of three marine fungi, including Emericellopsis atlantica sp. nov. with signatures of a generalist lifestyle and marine biomass degradation.</title>
        <authorList>
            <person name="Hagestad O.C."/>
            <person name="Hou L."/>
            <person name="Andersen J.H."/>
            <person name="Hansen E.H."/>
            <person name="Altermark B."/>
            <person name="Li C."/>
            <person name="Kuhnert E."/>
            <person name="Cox R.J."/>
            <person name="Crous P.W."/>
            <person name="Spatafora J.W."/>
            <person name="Lail K."/>
            <person name="Amirebrahimi M."/>
            <person name="Lipzen A."/>
            <person name="Pangilinan J."/>
            <person name="Andreopoulos W."/>
            <person name="Hayes R.D."/>
            <person name="Ng V."/>
            <person name="Grigoriev I.V."/>
            <person name="Jackson S.A."/>
            <person name="Sutton T.D.S."/>
            <person name="Dobson A.D.W."/>
            <person name="Rama T."/>
        </authorList>
    </citation>
    <scope>NUCLEOTIDE SEQUENCE</scope>
    <source>
        <strain evidence="2">TRa018bII</strain>
    </source>
</reference>
<proteinExistence type="predicted"/>